<proteinExistence type="predicted"/>
<feature type="compositionally biased region" description="Acidic residues" evidence="1">
    <location>
        <begin position="1"/>
        <end position="12"/>
    </location>
</feature>
<sequence>MSETVPEEIPDDDSPRPQDCPSQYPYDSTITCQLPYEHNPRMLHRRQTAGPDSPYYEWE</sequence>
<dbReference type="Proteomes" id="UP001180489">
    <property type="component" value="Unassembled WGS sequence"/>
</dbReference>
<gene>
    <name evidence="2" type="ORF">RM863_12765</name>
</gene>
<feature type="region of interest" description="Disordered" evidence="1">
    <location>
        <begin position="1"/>
        <end position="28"/>
    </location>
</feature>
<dbReference type="RefSeq" id="WP_311635070.1">
    <property type="nucleotide sequence ID" value="NZ_JAVRFF010000012.1"/>
</dbReference>
<protein>
    <submittedName>
        <fullName evidence="2">Uncharacterized protein</fullName>
    </submittedName>
</protein>
<evidence type="ECO:0000256" key="1">
    <source>
        <dbReference type="SAM" id="MobiDB-lite"/>
    </source>
</evidence>
<accession>A0ABU2UJ38</accession>
<dbReference type="EMBL" id="JAVRFF010000012">
    <property type="protein sequence ID" value="MDT0472996.1"/>
    <property type="molecule type" value="Genomic_DNA"/>
</dbReference>
<organism evidence="2 3">
    <name type="scientific">Streptomyces hintoniae</name>
    <dbReference type="NCBI Taxonomy" id="3075521"/>
    <lineage>
        <taxon>Bacteria</taxon>
        <taxon>Bacillati</taxon>
        <taxon>Actinomycetota</taxon>
        <taxon>Actinomycetes</taxon>
        <taxon>Kitasatosporales</taxon>
        <taxon>Streptomycetaceae</taxon>
        <taxon>Streptomyces</taxon>
    </lineage>
</organism>
<keyword evidence="3" id="KW-1185">Reference proteome</keyword>
<evidence type="ECO:0000313" key="2">
    <source>
        <dbReference type="EMBL" id="MDT0472996.1"/>
    </source>
</evidence>
<comment type="caution">
    <text evidence="2">The sequence shown here is derived from an EMBL/GenBank/DDBJ whole genome shotgun (WGS) entry which is preliminary data.</text>
</comment>
<reference evidence="2" key="1">
    <citation type="submission" date="2024-05" db="EMBL/GenBank/DDBJ databases">
        <title>30 novel species of actinomycetes from the DSMZ collection.</title>
        <authorList>
            <person name="Nouioui I."/>
        </authorList>
    </citation>
    <scope>NUCLEOTIDE SEQUENCE</scope>
    <source>
        <strain evidence="2">DSM 41014</strain>
    </source>
</reference>
<evidence type="ECO:0000313" key="3">
    <source>
        <dbReference type="Proteomes" id="UP001180489"/>
    </source>
</evidence>
<name>A0ABU2UJ38_9ACTN</name>